<dbReference type="InterPro" id="IPR011009">
    <property type="entry name" value="Kinase-like_dom_sf"/>
</dbReference>
<dbReference type="PANTHER" id="PTHR24361">
    <property type="entry name" value="MITOGEN-ACTIVATED KINASE KINASE KINASE"/>
    <property type="match status" value="1"/>
</dbReference>
<dbReference type="Proteomes" id="UP000315724">
    <property type="component" value="Chromosome"/>
</dbReference>
<keyword evidence="7" id="KW-0418">Kinase</keyword>
<dbReference type="Pfam" id="PF00498">
    <property type="entry name" value="FHA"/>
    <property type="match status" value="1"/>
</dbReference>
<keyword evidence="7" id="KW-0808">Transferase</keyword>
<dbReference type="Pfam" id="PF00069">
    <property type="entry name" value="Pkinase"/>
    <property type="match status" value="1"/>
</dbReference>
<dbReference type="InterPro" id="IPR000253">
    <property type="entry name" value="FHA_dom"/>
</dbReference>
<dbReference type="SUPFAM" id="SSF49879">
    <property type="entry name" value="SMAD/FHA domain"/>
    <property type="match status" value="1"/>
</dbReference>
<sequence>MIVQFTIHSPSGQKTVSIKRYAILIVGRSKKAHICLNDDPHFSRRHFRLEVASPKCHLIDLDSRNGTFVNDKPVQSVELKNGDVISGGETKIYVSIHHETSANSTFNLPGNSDNTPVQTPLTANSPPEPSPKDPVSPPKVNLRLGHFELLQEIGHGSMGTVYHARNLNDQEIVALKIIFCNGEVDSTHKQLFVRESQLMNQLSHPRLVSFREAGEIEGQLYLSMEYVEHQKFENHSFNMSPAKRIRFACGIISQTLDVLEFLHESQVVHRDIKPANLLLANVNNQLLVKVADLGLAKNYRDSGVSGITSEGEGRGTLAFMPPEQLAGSRDVGPAADLYSTAATLYWYLTGEYPYDFLPGHHPVAIVLSGKRVDIRKRRTKIPPALADIIEKGLNESPEARFESAIEMRNQLRPFLRRDATE</sequence>
<dbReference type="SMART" id="SM00240">
    <property type="entry name" value="FHA"/>
    <property type="match status" value="1"/>
</dbReference>
<feature type="binding site" evidence="3">
    <location>
        <position position="176"/>
    </location>
    <ligand>
        <name>ATP</name>
        <dbReference type="ChEBI" id="CHEBI:30616"/>
    </ligand>
</feature>
<dbReference type="CDD" id="cd14014">
    <property type="entry name" value="STKc_PknB_like"/>
    <property type="match status" value="1"/>
</dbReference>
<dbReference type="RefSeq" id="WP_145204344.1">
    <property type="nucleotide sequence ID" value="NZ_CP036267.1"/>
</dbReference>
<dbReference type="KEGG" id="tpol:Mal48_44650"/>
<keyword evidence="1 3" id="KW-0547">Nucleotide-binding</keyword>
<accession>A0A517QU71</accession>
<organism evidence="7 8">
    <name type="scientific">Thalassoglobus polymorphus</name>
    <dbReference type="NCBI Taxonomy" id="2527994"/>
    <lineage>
        <taxon>Bacteria</taxon>
        <taxon>Pseudomonadati</taxon>
        <taxon>Planctomycetota</taxon>
        <taxon>Planctomycetia</taxon>
        <taxon>Planctomycetales</taxon>
        <taxon>Planctomycetaceae</taxon>
        <taxon>Thalassoglobus</taxon>
    </lineage>
</organism>
<dbReference type="GO" id="GO:0005524">
    <property type="term" value="F:ATP binding"/>
    <property type="evidence" value="ECO:0007669"/>
    <property type="project" value="UniProtKB-UniRule"/>
</dbReference>
<dbReference type="PROSITE" id="PS50011">
    <property type="entry name" value="PROTEIN_KINASE_DOM"/>
    <property type="match status" value="1"/>
</dbReference>
<dbReference type="InterPro" id="IPR008984">
    <property type="entry name" value="SMAD_FHA_dom_sf"/>
</dbReference>
<dbReference type="CDD" id="cd00060">
    <property type="entry name" value="FHA"/>
    <property type="match status" value="1"/>
</dbReference>
<proteinExistence type="predicted"/>
<dbReference type="InterPro" id="IPR053235">
    <property type="entry name" value="Ser_Thr_kinase"/>
</dbReference>
<dbReference type="OrthoDB" id="6111975at2"/>
<feature type="compositionally biased region" description="Pro residues" evidence="4">
    <location>
        <begin position="126"/>
        <end position="137"/>
    </location>
</feature>
<name>A0A517QU71_9PLAN</name>
<dbReference type="InterPro" id="IPR008271">
    <property type="entry name" value="Ser/Thr_kinase_AS"/>
</dbReference>
<dbReference type="GO" id="GO:0005737">
    <property type="term" value="C:cytoplasm"/>
    <property type="evidence" value="ECO:0007669"/>
    <property type="project" value="TreeGrafter"/>
</dbReference>
<dbReference type="SMART" id="SM00220">
    <property type="entry name" value="S_TKc"/>
    <property type="match status" value="1"/>
</dbReference>
<dbReference type="EMBL" id="CP036267">
    <property type="protein sequence ID" value="QDT35189.1"/>
    <property type="molecule type" value="Genomic_DNA"/>
</dbReference>
<gene>
    <name evidence="7" type="primary">pknB_19</name>
    <name evidence="7" type="ORF">Mal48_44650</name>
</gene>
<protein>
    <submittedName>
        <fullName evidence="7">Serine/threonine-protein kinase PknB</fullName>
        <ecNumber evidence="7">2.7.11.1</ecNumber>
    </submittedName>
</protein>
<evidence type="ECO:0000256" key="4">
    <source>
        <dbReference type="SAM" id="MobiDB-lite"/>
    </source>
</evidence>
<evidence type="ECO:0000259" key="5">
    <source>
        <dbReference type="PROSITE" id="PS50006"/>
    </source>
</evidence>
<evidence type="ECO:0000256" key="1">
    <source>
        <dbReference type="ARBA" id="ARBA00022741"/>
    </source>
</evidence>
<feature type="domain" description="Protein kinase" evidence="6">
    <location>
        <begin position="147"/>
        <end position="415"/>
    </location>
</feature>
<feature type="compositionally biased region" description="Polar residues" evidence="4">
    <location>
        <begin position="103"/>
        <end position="124"/>
    </location>
</feature>
<dbReference type="AlphaFoldDB" id="A0A517QU71"/>
<dbReference type="Gene3D" id="1.10.510.10">
    <property type="entry name" value="Transferase(Phosphotransferase) domain 1"/>
    <property type="match status" value="1"/>
</dbReference>
<reference evidence="7 8" key="1">
    <citation type="submission" date="2019-02" db="EMBL/GenBank/DDBJ databases">
        <title>Deep-cultivation of Planctomycetes and their phenomic and genomic characterization uncovers novel biology.</title>
        <authorList>
            <person name="Wiegand S."/>
            <person name="Jogler M."/>
            <person name="Boedeker C."/>
            <person name="Pinto D."/>
            <person name="Vollmers J."/>
            <person name="Rivas-Marin E."/>
            <person name="Kohn T."/>
            <person name="Peeters S.H."/>
            <person name="Heuer A."/>
            <person name="Rast P."/>
            <person name="Oberbeckmann S."/>
            <person name="Bunk B."/>
            <person name="Jeske O."/>
            <person name="Meyerdierks A."/>
            <person name="Storesund J.E."/>
            <person name="Kallscheuer N."/>
            <person name="Luecker S."/>
            <person name="Lage O.M."/>
            <person name="Pohl T."/>
            <person name="Merkel B.J."/>
            <person name="Hornburger P."/>
            <person name="Mueller R.-W."/>
            <person name="Bruemmer F."/>
            <person name="Labrenz M."/>
            <person name="Spormann A.M."/>
            <person name="Op den Camp H."/>
            <person name="Overmann J."/>
            <person name="Amann R."/>
            <person name="Jetten M.S.M."/>
            <person name="Mascher T."/>
            <person name="Medema M.H."/>
            <person name="Devos D.P."/>
            <person name="Kaster A.-K."/>
            <person name="Ovreas L."/>
            <person name="Rohde M."/>
            <person name="Galperin M.Y."/>
            <person name="Jogler C."/>
        </authorList>
    </citation>
    <scope>NUCLEOTIDE SEQUENCE [LARGE SCALE GENOMIC DNA]</scope>
    <source>
        <strain evidence="7 8">Mal48</strain>
    </source>
</reference>
<dbReference type="PROSITE" id="PS00108">
    <property type="entry name" value="PROTEIN_KINASE_ST"/>
    <property type="match status" value="1"/>
</dbReference>
<evidence type="ECO:0000313" key="7">
    <source>
        <dbReference type="EMBL" id="QDT35189.1"/>
    </source>
</evidence>
<keyword evidence="8" id="KW-1185">Reference proteome</keyword>
<dbReference type="Gene3D" id="3.30.200.20">
    <property type="entry name" value="Phosphorylase Kinase, domain 1"/>
    <property type="match status" value="1"/>
</dbReference>
<dbReference type="PANTHER" id="PTHR24361:SF785">
    <property type="entry name" value="DUAL SPECIFICITY MITOGEN-ACTIVATED PROTEIN KINASE KINASE 1"/>
    <property type="match status" value="1"/>
</dbReference>
<feature type="domain" description="FHA" evidence="5">
    <location>
        <begin position="24"/>
        <end position="74"/>
    </location>
</feature>
<evidence type="ECO:0000256" key="2">
    <source>
        <dbReference type="ARBA" id="ARBA00022840"/>
    </source>
</evidence>
<dbReference type="PROSITE" id="PS50006">
    <property type="entry name" value="FHA_DOMAIN"/>
    <property type="match status" value="1"/>
</dbReference>
<dbReference type="InterPro" id="IPR000719">
    <property type="entry name" value="Prot_kinase_dom"/>
</dbReference>
<evidence type="ECO:0000259" key="6">
    <source>
        <dbReference type="PROSITE" id="PS50011"/>
    </source>
</evidence>
<evidence type="ECO:0000256" key="3">
    <source>
        <dbReference type="PROSITE-ProRule" id="PRU10141"/>
    </source>
</evidence>
<dbReference type="EC" id="2.7.11.1" evidence="7"/>
<feature type="region of interest" description="Disordered" evidence="4">
    <location>
        <begin position="103"/>
        <end position="138"/>
    </location>
</feature>
<dbReference type="Gene3D" id="2.60.200.20">
    <property type="match status" value="1"/>
</dbReference>
<dbReference type="PROSITE" id="PS00107">
    <property type="entry name" value="PROTEIN_KINASE_ATP"/>
    <property type="match status" value="1"/>
</dbReference>
<dbReference type="SUPFAM" id="SSF56112">
    <property type="entry name" value="Protein kinase-like (PK-like)"/>
    <property type="match status" value="1"/>
</dbReference>
<keyword evidence="2 3" id="KW-0067">ATP-binding</keyword>
<dbReference type="GO" id="GO:0004674">
    <property type="term" value="F:protein serine/threonine kinase activity"/>
    <property type="evidence" value="ECO:0007669"/>
    <property type="project" value="UniProtKB-EC"/>
</dbReference>
<evidence type="ECO:0000313" key="8">
    <source>
        <dbReference type="Proteomes" id="UP000315724"/>
    </source>
</evidence>
<dbReference type="InterPro" id="IPR017441">
    <property type="entry name" value="Protein_kinase_ATP_BS"/>
</dbReference>